<feature type="transmembrane region" description="Helical" evidence="9">
    <location>
        <begin position="162"/>
        <end position="184"/>
    </location>
</feature>
<comment type="similarity">
    <text evidence="2 9">Belongs to the ABC-2 integral membrane protein family.</text>
</comment>
<feature type="transmembrane region" description="Helical" evidence="9">
    <location>
        <begin position="191"/>
        <end position="208"/>
    </location>
</feature>
<name>A0A1B1AJT7_9PROT</name>
<feature type="domain" description="ABC transmembrane type-2" evidence="10">
    <location>
        <begin position="47"/>
        <end position="267"/>
    </location>
</feature>
<feature type="transmembrane region" description="Helical" evidence="9">
    <location>
        <begin position="49"/>
        <end position="70"/>
    </location>
</feature>
<proteinExistence type="inferred from homology"/>
<dbReference type="STRING" id="1759059.ATE48_13320"/>
<keyword evidence="12" id="KW-1185">Reference proteome</keyword>
<evidence type="ECO:0000313" key="11">
    <source>
        <dbReference type="EMBL" id="ANP46822.1"/>
    </source>
</evidence>
<keyword evidence="6 9" id="KW-0812">Transmembrane</keyword>
<dbReference type="PANTHER" id="PTHR30413">
    <property type="entry name" value="INNER MEMBRANE TRANSPORT PERMEASE"/>
    <property type="match status" value="1"/>
</dbReference>
<keyword evidence="4 9" id="KW-1003">Cell membrane</keyword>
<evidence type="ECO:0000259" key="10">
    <source>
        <dbReference type="PROSITE" id="PS51012"/>
    </source>
</evidence>
<keyword evidence="7 9" id="KW-1133">Transmembrane helix</keyword>
<keyword evidence="8 9" id="KW-0472">Membrane</keyword>
<dbReference type="GO" id="GO:0140359">
    <property type="term" value="F:ABC-type transporter activity"/>
    <property type="evidence" value="ECO:0007669"/>
    <property type="project" value="InterPro"/>
</dbReference>
<feature type="transmembrane region" description="Helical" evidence="9">
    <location>
        <begin position="245"/>
        <end position="265"/>
    </location>
</feature>
<dbReference type="AlphaFoldDB" id="A0A1B1AJT7"/>
<evidence type="ECO:0000256" key="8">
    <source>
        <dbReference type="ARBA" id="ARBA00023136"/>
    </source>
</evidence>
<dbReference type="GO" id="GO:0015920">
    <property type="term" value="P:lipopolysaccharide transport"/>
    <property type="evidence" value="ECO:0007669"/>
    <property type="project" value="TreeGrafter"/>
</dbReference>
<evidence type="ECO:0000256" key="3">
    <source>
        <dbReference type="ARBA" id="ARBA00022448"/>
    </source>
</evidence>
<keyword evidence="3 9" id="KW-0813">Transport</keyword>
<dbReference type="GO" id="GO:0005886">
    <property type="term" value="C:plasma membrane"/>
    <property type="evidence" value="ECO:0007669"/>
    <property type="project" value="UniProtKB-SubCell"/>
</dbReference>
<evidence type="ECO:0000256" key="2">
    <source>
        <dbReference type="ARBA" id="ARBA00007783"/>
    </source>
</evidence>
<accession>A0A1B1AJT7</accession>
<evidence type="ECO:0000256" key="1">
    <source>
        <dbReference type="ARBA" id="ARBA00004429"/>
    </source>
</evidence>
<comment type="subcellular location">
    <subcellularLocation>
        <location evidence="1 9">Cell inner membrane</location>
        <topology evidence="1 9">Multi-pass membrane protein</topology>
    </subcellularLocation>
</comment>
<dbReference type="Proteomes" id="UP000092498">
    <property type="component" value="Chromosome"/>
</dbReference>
<dbReference type="PROSITE" id="PS51012">
    <property type="entry name" value="ABC_TM2"/>
    <property type="match status" value="1"/>
</dbReference>
<dbReference type="PANTHER" id="PTHR30413:SF8">
    <property type="entry name" value="TRANSPORT PERMEASE PROTEIN"/>
    <property type="match status" value="1"/>
</dbReference>
<organism evidence="11 12">
    <name type="scientific">Candidatus Viadribacter manganicus</name>
    <dbReference type="NCBI Taxonomy" id="1759059"/>
    <lineage>
        <taxon>Bacteria</taxon>
        <taxon>Pseudomonadati</taxon>
        <taxon>Pseudomonadota</taxon>
        <taxon>Alphaproteobacteria</taxon>
        <taxon>Hyphomonadales</taxon>
        <taxon>Hyphomonadaceae</taxon>
        <taxon>Candidatus Viadribacter</taxon>
    </lineage>
</organism>
<evidence type="ECO:0000256" key="4">
    <source>
        <dbReference type="ARBA" id="ARBA00022475"/>
    </source>
</evidence>
<keyword evidence="5" id="KW-0997">Cell inner membrane</keyword>
<evidence type="ECO:0000256" key="7">
    <source>
        <dbReference type="ARBA" id="ARBA00022989"/>
    </source>
</evidence>
<protein>
    <recommendedName>
        <fullName evidence="9">Transport permease protein</fullName>
    </recommendedName>
</protein>
<dbReference type="KEGG" id="cbot:ATE48_13320"/>
<reference evidence="11 12" key="1">
    <citation type="submission" date="2015-11" db="EMBL/GenBank/DDBJ databases">
        <title>Whole-Genome Sequence of Candidatus Oderbacter manganicum from the National Park Lower Oder Valley, Germany.</title>
        <authorList>
            <person name="Braun B."/>
            <person name="Liere K."/>
            <person name="Szewzyk U."/>
        </authorList>
    </citation>
    <scope>NUCLEOTIDE SEQUENCE [LARGE SCALE GENOMIC DNA]</scope>
    <source>
        <strain evidence="11 12">OTSz_A_272</strain>
    </source>
</reference>
<evidence type="ECO:0000313" key="12">
    <source>
        <dbReference type="Proteomes" id="UP000092498"/>
    </source>
</evidence>
<dbReference type="EMBL" id="CP013244">
    <property type="protein sequence ID" value="ANP46822.1"/>
    <property type="molecule type" value="Genomic_DNA"/>
</dbReference>
<feature type="transmembrane region" description="Helical" evidence="9">
    <location>
        <begin position="82"/>
        <end position="106"/>
    </location>
</feature>
<dbReference type="Pfam" id="PF01061">
    <property type="entry name" value="ABC2_membrane"/>
    <property type="match status" value="1"/>
</dbReference>
<evidence type="ECO:0000256" key="6">
    <source>
        <dbReference type="ARBA" id="ARBA00022692"/>
    </source>
</evidence>
<dbReference type="InParanoid" id="A0A1B1AJT7"/>
<evidence type="ECO:0000256" key="5">
    <source>
        <dbReference type="ARBA" id="ARBA00022519"/>
    </source>
</evidence>
<dbReference type="InterPro" id="IPR047817">
    <property type="entry name" value="ABC2_TM_bact-type"/>
</dbReference>
<dbReference type="OrthoDB" id="9786910at2"/>
<gene>
    <name evidence="11" type="ORF">ATE48_13320</name>
</gene>
<dbReference type="InterPro" id="IPR013525">
    <property type="entry name" value="ABC2_TM"/>
</dbReference>
<dbReference type="RefSeq" id="WP_066772289.1">
    <property type="nucleotide sequence ID" value="NZ_CP013244.1"/>
</dbReference>
<evidence type="ECO:0000256" key="9">
    <source>
        <dbReference type="RuleBase" id="RU361157"/>
    </source>
</evidence>
<feature type="transmembrane region" description="Helical" evidence="9">
    <location>
        <begin position="127"/>
        <end position="150"/>
    </location>
</feature>
<sequence length="275" mass="29867">MSAKPLIVIDAARKSRPIIPGDFWNYRGLLWQMTLSAFRAKYLQFQASFLLYYARPLAISLIFIFLRAGAGVELGHGSPYPLFVLAGVCFWFIFSDTTLAASSALSRDASLIQKVYFPILILPLAQCLARFADIGLALIAIFALQIWLGVGVDLETLMLVPVILQMMLLALGLGCGIAAVSLALPDIREGVGIALMLGLFISPVFYAPERMSPAAQLVLNFNPMVGTLQAVRGALFDTDPFPWAAWAYSCGFTVVALLVGLTLLGRASRNVAEFL</sequence>